<dbReference type="InterPro" id="IPR003594">
    <property type="entry name" value="HATPase_dom"/>
</dbReference>
<keyword evidence="8" id="KW-0802">TPR repeat</keyword>
<dbReference type="SMART" id="SM00388">
    <property type="entry name" value="HisKA"/>
    <property type="match status" value="1"/>
</dbReference>
<dbReference type="GO" id="GO:0000155">
    <property type="term" value="F:phosphorelay sensor kinase activity"/>
    <property type="evidence" value="ECO:0007669"/>
    <property type="project" value="InterPro"/>
</dbReference>
<sequence>MIARFIFFLIFLPLSLYPQEFSKLEYFKKELKKNHSEQKRFELQQNLIDIYRIYNPDSCLLYTKNNLILIKKNRWNSQQGKTLLGLVSYYTEKNNINEAIKYNQQSFHINAKNKDNFRMADNYYMFARLFHQKGEHAKAVENYLKAIDSGTKSKNLWIINSAYRSLAFLYLDESNKEKAYENINKALQVAKASKSPDALGFCYGVFAEIERSLGNTKEAQVNFEKSYQYFKNTENDFGQAWLFTNWSLLDVGKLMESYHIQMKAQEIWNRISPHHYMSVANHYNMAYTYLDFYKQYGKYRNQLQWRKSQLLQKAQEEFDISKNIAEHNNNKQWVMFNYLGMSELSMLKKDLNGYAQNIQEYYTTRDSIYSQSRKNEIAKLESQKVVEQKNKEISLNKLIIKNKEKEKVYYILGLAALLIIGALLFFLYRQSQRNSDRFQKLNIKLDKANKTNMQFFGILNHDLRSPVAGLIHFLHLQKEAPELMDDETKQRLENKVISASENLLQQMEDLLLWSKGQMNNFSPDITTVFVKDIFKDIKEDFSWVENIQFDFDFPENMTISTDKEYLKTITRNLTNNAIKVLEQKEGGKIILWKAFSDGNTNYISISDNGEGASIKKFKALFDDSLTIGTKKGLGLHLIRDLSKAIDMQIEVNTEKDKGSTIILSSKKV</sequence>
<dbReference type="InterPro" id="IPR050351">
    <property type="entry name" value="BphY/WalK/GraS-like"/>
</dbReference>
<keyword evidence="3" id="KW-0808">Transferase</keyword>
<evidence type="ECO:0000256" key="6">
    <source>
        <dbReference type="ARBA" id="ARBA00022840"/>
    </source>
</evidence>
<dbReference type="Gene3D" id="1.10.287.130">
    <property type="match status" value="1"/>
</dbReference>
<keyword evidence="12" id="KW-1185">Reference proteome</keyword>
<evidence type="ECO:0000313" key="12">
    <source>
        <dbReference type="Proteomes" id="UP000184518"/>
    </source>
</evidence>
<dbReference type="PANTHER" id="PTHR42878">
    <property type="entry name" value="TWO-COMPONENT HISTIDINE KINASE"/>
    <property type="match status" value="1"/>
</dbReference>
<gene>
    <name evidence="11" type="ORF">SAMN05443633_11430</name>
</gene>
<dbReference type="InterPro" id="IPR019734">
    <property type="entry name" value="TPR_rpt"/>
</dbReference>
<evidence type="ECO:0000256" key="7">
    <source>
        <dbReference type="ARBA" id="ARBA00023012"/>
    </source>
</evidence>
<dbReference type="InterPro" id="IPR011990">
    <property type="entry name" value="TPR-like_helical_dom_sf"/>
</dbReference>
<dbReference type="Gene3D" id="3.30.565.10">
    <property type="entry name" value="Histidine kinase-like ATPase, C-terminal domain"/>
    <property type="match status" value="1"/>
</dbReference>
<keyword evidence="7" id="KW-0902">Two-component regulatory system</keyword>
<proteinExistence type="predicted"/>
<dbReference type="CDD" id="cd00082">
    <property type="entry name" value="HisKA"/>
    <property type="match status" value="1"/>
</dbReference>
<evidence type="ECO:0000256" key="5">
    <source>
        <dbReference type="ARBA" id="ARBA00022777"/>
    </source>
</evidence>
<dbReference type="PANTHER" id="PTHR42878:SF7">
    <property type="entry name" value="SENSOR HISTIDINE KINASE GLRK"/>
    <property type="match status" value="1"/>
</dbReference>
<dbReference type="GO" id="GO:0007234">
    <property type="term" value="P:osmosensory signaling via phosphorelay pathway"/>
    <property type="evidence" value="ECO:0007669"/>
    <property type="project" value="TreeGrafter"/>
</dbReference>
<evidence type="ECO:0000256" key="2">
    <source>
        <dbReference type="ARBA" id="ARBA00012438"/>
    </source>
</evidence>
<reference evidence="12" key="1">
    <citation type="submission" date="2016-11" db="EMBL/GenBank/DDBJ databases">
        <authorList>
            <person name="Varghese N."/>
            <person name="Submissions S."/>
        </authorList>
    </citation>
    <scope>NUCLEOTIDE SEQUENCE [LARGE SCALE GENOMIC DNA]</scope>
    <source>
        <strain evidence="12">DSM 27619</strain>
    </source>
</reference>
<dbReference type="EC" id="2.7.13.3" evidence="2"/>
<dbReference type="SMART" id="SM00028">
    <property type="entry name" value="TPR"/>
    <property type="match status" value="4"/>
</dbReference>
<keyword evidence="9" id="KW-0812">Transmembrane</keyword>
<dbReference type="AlphaFoldDB" id="A0A1M5J7U7"/>
<dbReference type="RefSeq" id="WP_083531740.1">
    <property type="nucleotide sequence ID" value="NZ_FQUT01000014.1"/>
</dbReference>
<keyword evidence="5 11" id="KW-0418">Kinase</keyword>
<evidence type="ECO:0000256" key="9">
    <source>
        <dbReference type="SAM" id="Phobius"/>
    </source>
</evidence>
<dbReference type="SUPFAM" id="SSF55874">
    <property type="entry name" value="ATPase domain of HSP90 chaperone/DNA topoisomerase II/histidine kinase"/>
    <property type="match status" value="1"/>
</dbReference>
<dbReference type="PROSITE" id="PS50005">
    <property type="entry name" value="TPR"/>
    <property type="match status" value="2"/>
</dbReference>
<dbReference type="InterPro" id="IPR036097">
    <property type="entry name" value="HisK_dim/P_sf"/>
</dbReference>
<evidence type="ECO:0000313" key="11">
    <source>
        <dbReference type="EMBL" id="SHG36435.1"/>
    </source>
</evidence>
<evidence type="ECO:0000256" key="4">
    <source>
        <dbReference type="ARBA" id="ARBA00022741"/>
    </source>
</evidence>
<dbReference type="Gene3D" id="1.25.40.10">
    <property type="entry name" value="Tetratricopeptide repeat domain"/>
    <property type="match status" value="2"/>
</dbReference>
<dbReference type="OrthoDB" id="9810447at2"/>
<keyword evidence="6" id="KW-0067">ATP-binding</keyword>
<evidence type="ECO:0000256" key="8">
    <source>
        <dbReference type="PROSITE-ProRule" id="PRU00339"/>
    </source>
</evidence>
<organism evidence="11 12">
    <name type="scientific">Chryseobacterium arachidis</name>
    <dbReference type="NCBI Taxonomy" id="1416778"/>
    <lineage>
        <taxon>Bacteria</taxon>
        <taxon>Pseudomonadati</taxon>
        <taxon>Bacteroidota</taxon>
        <taxon>Flavobacteriia</taxon>
        <taxon>Flavobacteriales</taxon>
        <taxon>Weeksellaceae</taxon>
        <taxon>Chryseobacterium group</taxon>
        <taxon>Chryseobacterium</taxon>
    </lineage>
</organism>
<dbReference type="EMBL" id="FQUT01000014">
    <property type="protein sequence ID" value="SHG36435.1"/>
    <property type="molecule type" value="Genomic_DNA"/>
</dbReference>
<protein>
    <recommendedName>
        <fullName evidence="2">histidine kinase</fullName>
        <ecNumber evidence="2">2.7.13.3</ecNumber>
    </recommendedName>
</protein>
<keyword evidence="9" id="KW-1133">Transmembrane helix</keyword>
<name>A0A1M5J7U7_9FLAO</name>
<dbReference type="GO" id="GO:0030295">
    <property type="term" value="F:protein kinase activator activity"/>
    <property type="evidence" value="ECO:0007669"/>
    <property type="project" value="TreeGrafter"/>
</dbReference>
<dbReference type="InterPro" id="IPR005467">
    <property type="entry name" value="His_kinase_dom"/>
</dbReference>
<dbReference type="InterPro" id="IPR036890">
    <property type="entry name" value="HATPase_C_sf"/>
</dbReference>
<dbReference type="STRING" id="1416778.SAMN05443633_11430"/>
<feature type="repeat" description="TPR" evidence="8">
    <location>
        <begin position="160"/>
        <end position="193"/>
    </location>
</feature>
<dbReference type="InterPro" id="IPR003661">
    <property type="entry name" value="HisK_dim/P_dom"/>
</dbReference>
<dbReference type="Pfam" id="PF02518">
    <property type="entry name" value="HATPase_c"/>
    <property type="match status" value="1"/>
</dbReference>
<feature type="domain" description="Histidine kinase" evidence="10">
    <location>
        <begin position="458"/>
        <end position="668"/>
    </location>
</feature>
<dbReference type="GO" id="GO:0000156">
    <property type="term" value="F:phosphorelay response regulator activity"/>
    <property type="evidence" value="ECO:0007669"/>
    <property type="project" value="TreeGrafter"/>
</dbReference>
<comment type="catalytic activity">
    <reaction evidence="1">
        <text>ATP + protein L-histidine = ADP + protein N-phospho-L-histidine.</text>
        <dbReference type="EC" id="2.7.13.3"/>
    </reaction>
</comment>
<feature type="transmembrane region" description="Helical" evidence="9">
    <location>
        <begin position="408"/>
        <end position="428"/>
    </location>
</feature>
<dbReference type="SUPFAM" id="SSF48452">
    <property type="entry name" value="TPR-like"/>
    <property type="match status" value="1"/>
</dbReference>
<keyword evidence="9" id="KW-0472">Membrane</keyword>
<evidence type="ECO:0000259" key="10">
    <source>
        <dbReference type="PROSITE" id="PS50109"/>
    </source>
</evidence>
<dbReference type="PROSITE" id="PS50109">
    <property type="entry name" value="HIS_KIN"/>
    <property type="match status" value="1"/>
</dbReference>
<accession>A0A1M5J7U7</accession>
<dbReference type="Proteomes" id="UP000184518">
    <property type="component" value="Unassembled WGS sequence"/>
</dbReference>
<keyword evidence="4" id="KW-0547">Nucleotide-binding</keyword>
<feature type="repeat" description="TPR" evidence="8">
    <location>
        <begin position="120"/>
        <end position="153"/>
    </location>
</feature>
<evidence type="ECO:0000256" key="3">
    <source>
        <dbReference type="ARBA" id="ARBA00022679"/>
    </source>
</evidence>
<evidence type="ECO:0000256" key="1">
    <source>
        <dbReference type="ARBA" id="ARBA00000085"/>
    </source>
</evidence>
<dbReference type="SUPFAM" id="SSF47384">
    <property type="entry name" value="Homodimeric domain of signal transducing histidine kinase"/>
    <property type="match status" value="1"/>
</dbReference>
<dbReference type="GO" id="GO:0005524">
    <property type="term" value="F:ATP binding"/>
    <property type="evidence" value="ECO:0007669"/>
    <property type="project" value="UniProtKB-KW"/>
</dbReference>